<dbReference type="RefSeq" id="WP_214111708.1">
    <property type="nucleotide sequence ID" value="NZ_JAHCTB010000001.1"/>
</dbReference>
<dbReference type="PROSITE" id="PS51898">
    <property type="entry name" value="TYR_RECOMBINASE"/>
    <property type="match status" value="1"/>
</dbReference>
<dbReference type="InterPro" id="IPR010998">
    <property type="entry name" value="Integrase_recombinase_N"/>
</dbReference>
<proteinExistence type="inferred from homology"/>
<dbReference type="PANTHER" id="PTHR30349:SF64">
    <property type="entry name" value="PROPHAGE INTEGRASE INTD-RELATED"/>
    <property type="match status" value="1"/>
</dbReference>
<dbReference type="Gene3D" id="1.10.443.10">
    <property type="entry name" value="Intergrase catalytic core"/>
    <property type="match status" value="1"/>
</dbReference>
<evidence type="ECO:0000259" key="4">
    <source>
        <dbReference type="PROSITE" id="PS51898"/>
    </source>
</evidence>
<dbReference type="InterPro" id="IPR035386">
    <property type="entry name" value="Arm-DNA-bind_5"/>
</dbReference>
<dbReference type="InterPro" id="IPR002104">
    <property type="entry name" value="Integrase_catalytic"/>
</dbReference>
<dbReference type="Pfam" id="PF17293">
    <property type="entry name" value="Arm-DNA-bind_5"/>
    <property type="match status" value="1"/>
</dbReference>
<keyword evidence="6" id="KW-1185">Reference proteome</keyword>
<dbReference type="InterPro" id="IPR050090">
    <property type="entry name" value="Tyrosine_recombinase_XerCD"/>
</dbReference>
<comment type="similarity">
    <text evidence="1">Belongs to the 'phage' integrase family.</text>
</comment>
<dbReference type="InterPro" id="IPR025269">
    <property type="entry name" value="SAM-like_dom"/>
</dbReference>
<keyword evidence="2" id="KW-0238">DNA-binding</keyword>
<dbReference type="EMBL" id="JAHCTB010000001">
    <property type="protein sequence ID" value="MBT0606834.1"/>
    <property type="molecule type" value="Genomic_DNA"/>
</dbReference>
<dbReference type="Gene3D" id="1.10.150.130">
    <property type="match status" value="1"/>
</dbReference>
<evidence type="ECO:0000256" key="3">
    <source>
        <dbReference type="ARBA" id="ARBA00023172"/>
    </source>
</evidence>
<sequence length="427" mass="49760">MVRISFFLSDPNASLETPVYMSITYNGQRAKLKTKQKIKPKAFNKNKVRKNWTEYSGVQVELDRIETISKNEIKQLVKKFGAIPAPKELKKILEENFFGASSHHKQLSFWDFYESFIKKLHSKKSPKTGKPIAKSTINSYEQTKKTLQKFEEDTGVVLSFLTLSNLTYDSLLNYMETTLNFVPNTVGKHIKNLKSVINSARDEYAIPISNTYRDKYWQVQKQIRKAEEIVFLNETELNNLAELDFSDKPKLDKARDIFLVGAWTGLRISDIVRLNESHLSEDSSYFTIHTKKTDKTITVPAHPILKELLKKYQGAIPRMAEPLVNSNIKIVCKKLETMNKSITQRYIQGNTEEEKICKRYEKVTTHTARRSFASNMFKKELPVQYIMAMTGHKKEEDFYRYIGVTHQDILKIVIEKFKSWYSNKIYE</sequence>
<accession>A0ABS5S0W3</accession>
<evidence type="ECO:0000256" key="1">
    <source>
        <dbReference type="ARBA" id="ARBA00008857"/>
    </source>
</evidence>
<organism evidence="5 6">
    <name type="scientific">Aequorivita echinoideorum</name>
    <dbReference type="NCBI Taxonomy" id="1549647"/>
    <lineage>
        <taxon>Bacteria</taxon>
        <taxon>Pseudomonadati</taxon>
        <taxon>Bacteroidota</taxon>
        <taxon>Flavobacteriia</taxon>
        <taxon>Flavobacteriales</taxon>
        <taxon>Flavobacteriaceae</taxon>
        <taxon>Aequorivita</taxon>
    </lineage>
</organism>
<reference evidence="5 6" key="1">
    <citation type="submission" date="2021-05" db="EMBL/GenBank/DDBJ databases">
        <title>Aequorivita echinoideorum JCM 30378 genome.</title>
        <authorList>
            <person name="Zhang H."/>
            <person name="Li C."/>
        </authorList>
    </citation>
    <scope>NUCLEOTIDE SEQUENCE [LARGE SCALE GENOMIC DNA]</scope>
    <source>
        <strain evidence="5 6">JCM30378</strain>
    </source>
</reference>
<dbReference type="InterPro" id="IPR011010">
    <property type="entry name" value="DNA_brk_join_enz"/>
</dbReference>
<dbReference type="SUPFAM" id="SSF56349">
    <property type="entry name" value="DNA breaking-rejoining enzymes"/>
    <property type="match status" value="1"/>
</dbReference>
<dbReference type="Proteomes" id="UP001297092">
    <property type="component" value="Unassembled WGS sequence"/>
</dbReference>
<dbReference type="Pfam" id="PF13102">
    <property type="entry name" value="Phage_int_SAM_5"/>
    <property type="match status" value="1"/>
</dbReference>
<name>A0ABS5S0W3_9FLAO</name>
<evidence type="ECO:0000313" key="6">
    <source>
        <dbReference type="Proteomes" id="UP001297092"/>
    </source>
</evidence>
<dbReference type="Pfam" id="PF00589">
    <property type="entry name" value="Phage_integrase"/>
    <property type="match status" value="1"/>
</dbReference>
<feature type="domain" description="Tyr recombinase" evidence="4">
    <location>
        <begin position="227"/>
        <end position="414"/>
    </location>
</feature>
<comment type="caution">
    <text evidence="5">The sequence shown here is derived from an EMBL/GenBank/DDBJ whole genome shotgun (WGS) entry which is preliminary data.</text>
</comment>
<evidence type="ECO:0000313" key="5">
    <source>
        <dbReference type="EMBL" id="MBT0606834.1"/>
    </source>
</evidence>
<gene>
    <name evidence="5" type="ORF">KIV10_01440</name>
</gene>
<keyword evidence="3" id="KW-0233">DNA recombination</keyword>
<evidence type="ECO:0000256" key="2">
    <source>
        <dbReference type="ARBA" id="ARBA00023125"/>
    </source>
</evidence>
<dbReference type="InterPro" id="IPR013762">
    <property type="entry name" value="Integrase-like_cat_sf"/>
</dbReference>
<dbReference type="PANTHER" id="PTHR30349">
    <property type="entry name" value="PHAGE INTEGRASE-RELATED"/>
    <property type="match status" value="1"/>
</dbReference>
<protein>
    <submittedName>
        <fullName evidence="5">Tyrosine-type recombinase/integrase</fullName>
    </submittedName>
</protein>